<accession>A0AB39RDK3</accession>
<evidence type="ECO:0000313" key="1">
    <source>
        <dbReference type="EMBL" id="XDQ51019.1"/>
    </source>
</evidence>
<sequence>MSTLSRLPHLTTYVAAERQAGNTASPLTILLTRPEAACPAWAADGLRQVWETFLLEGLRRSGLFTIRSGELGFAHHTLQEYLAACYIGGDPPASKRAVKDLFQKRLKRPRFYLPRMWDPPYEDDNDSFLGFLIDAWSESSSKVAVESALLRIATRGGDDWIVEQAMIGTQLPKDAVAIVADIFVALPSEFSDSYWNVTCASQVAKLGDSRGFETLARLVREPSLDDEDRFKAAWELAYLCDQRGIAGLRAMADNTATAPEPRIRAACAQLEFADPYGAQALATLACEDRGSAPWAPKPEPVPRTELEQFEQMRRITNTLHRHASQIRSDEETQLMVVAALSWSNEPRDRDTLSALACDPTLSPKIRIMMAAVLARLGDARGRDTLETLASDKSASEFERLDAADVLAECADPRYQPILEQLVTSSSTGHPLMTGDEGFQAARLLIHRGGEEGLNAVHQLAVNPAVHAAIRLKASMVLTESNDWRGLQALEILSHDPLARPEDRTWAKRQLRNATRSQGR</sequence>
<gene>
    <name evidence="1" type="ORF">AB5J53_04670</name>
</gene>
<dbReference type="SMART" id="SM00567">
    <property type="entry name" value="EZ_HEAT"/>
    <property type="match status" value="3"/>
</dbReference>
<evidence type="ECO:0008006" key="2">
    <source>
        <dbReference type="Google" id="ProtNLM"/>
    </source>
</evidence>
<proteinExistence type="predicted"/>
<dbReference type="RefSeq" id="WP_369244365.1">
    <property type="nucleotide sequence ID" value="NZ_CP163443.1"/>
</dbReference>
<dbReference type="InterPro" id="IPR004155">
    <property type="entry name" value="PBS_lyase_HEAT"/>
</dbReference>
<protein>
    <recommendedName>
        <fullName evidence="2">HEAT repeat domain-containing protein</fullName>
    </recommendedName>
</protein>
<dbReference type="EMBL" id="CP163443">
    <property type="protein sequence ID" value="XDQ51019.1"/>
    <property type="molecule type" value="Genomic_DNA"/>
</dbReference>
<dbReference type="Gene3D" id="1.25.10.10">
    <property type="entry name" value="Leucine-rich Repeat Variant"/>
    <property type="match status" value="1"/>
</dbReference>
<name>A0AB39RDK3_9ACTN</name>
<dbReference type="InterPro" id="IPR016024">
    <property type="entry name" value="ARM-type_fold"/>
</dbReference>
<reference evidence="1" key="1">
    <citation type="submission" date="2024-07" db="EMBL/GenBank/DDBJ databases">
        <authorList>
            <person name="Yu S.T."/>
        </authorList>
    </citation>
    <scope>NUCLEOTIDE SEQUENCE</scope>
    <source>
        <strain evidence="1">R41</strain>
    </source>
</reference>
<dbReference type="SUPFAM" id="SSF48371">
    <property type="entry name" value="ARM repeat"/>
    <property type="match status" value="1"/>
</dbReference>
<organism evidence="1">
    <name type="scientific">Streptomyces sp. R41</name>
    <dbReference type="NCBI Taxonomy" id="3238632"/>
    <lineage>
        <taxon>Bacteria</taxon>
        <taxon>Bacillati</taxon>
        <taxon>Actinomycetota</taxon>
        <taxon>Actinomycetes</taxon>
        <taxon>Kitasatosporales</taxon>
        <taxon>Streptomycetaceae</taxon>
        <taxon>Streptomyces</taxon>
    </lineage>
</organism>
<dbReference type="InterPro" id="IPR011989">
    <property type="entry name" value="ARM-like"/>
</dbReference>
<dbReference type="AlphaFoldDB" id="A0AB39RDK3"/>